<feature type="transmembrane region" description="Helical" evidence="6">
    <location>
        <begin position="378"/>
        <end position="398"/>
    </location>
</feature>
<evidence type="ECO:0000256" key="3">
    <source>
        <dbReference type="ARBA" id="ARBA00022989"/>
    </source>
</evidence>
<evidence type="ECO:0000313" key="10">
    <source>
        <dbReference type="Proteomes" id="UP001324634"/>
    </source>
</evidence>
<dbReference type="RefSeq" id="WP_321400025.1">
    <property type="nucleotide sequence ID" value="NZ_CP139487.1"/>
</dbReference>
<feature type="transmembrane region" description="Helical" evidence="6">
    <location>
        <begin position="316"/>
        <end position="334"/>
    </location>
</feature>
<feature type="transmembrane region" description="Helical" evidence="6">
    <location>
        <begin position="166"/>
        <end position="185"/>
    </location>
</feature>
<dbReference type="Pfam" id="PF12821">
    <property type="entry name" value="ThrE_2"/>
    <property type="match status" value="1"/>
</dbReference>
<proteinExistence type="inferred from homology"/>
<keyword evidence="10" id="KW-1185">Reference proteome</keyword>
<evidence type="ECO:0000256" key="6">
    <source>
        <dbReference type="SAM" id="Phobius"/>
    </source>
</evidence>
<evidence type="ECO:0000259" key="8">
    <source>
        <dbReference type="Pfam" id="PF12821"/>
    </source>
</evidence>
<dbReference type="Proteomes" id="UP001324634">
    <property type="component" value="Chromosome"/>
</dbReference>
<sequence>MEKKEFQRKVKFILRFGRALHAVGSPAHTIEGTMQDMAQLLGLRGSFISQPTAILSSFSDGGEEEVTKIERVEPVGVNLGKLSKVDTVAKEVIQNQITYEEGYAKLDEIWSSKDPYGKRWTLIYFLFSAAGFMVLFGGTWGDFIASITVGVLMGALSIIRPIGLVAQLFDAIVAVVASLVTYLLAKLIPGLNIGVIILSSLIIFMPGLFITIAIAEIATQNLVSGTARLVGGVMILLKLTFGVFIGSKIASWFHYPSLDIDFAMIPWWITFVTLPLTAAMANVNFKTNRDDWRWVTIAGIFGFLCSKLGAKYLGPELGMFFGGACVGAMSNIFARLKNKPSAIFQWPGIILLVPGSVGYRSLSFLFERDVLGGLETAFTMITLALALVVGVFFGNILIKPRRSM</sequence>
<keyword evidence="3 6" id="KW-1133">Transmembrane helix</keyword>
<feature type="transmembrane region" description="Helical" evidence="6">
    <location>
        <begin position="265"/>
        <end position="285"/>
    </location>
</feature>
<dbReference type="InterPro" id="IPR024528">
    <property type="entry name" value="ThrE_2"/>
</dbReference>
<comment type="similarity">
    <text evidence="5">Belongs to the ThrE exporter (TC 2.A.79) family.</text>
</comment>
<dbReference type="GO" id="GO:0022857">
    <property type="term" value="F:transmembrane transporter activity"/>
    <property type="evidence" value="ECO:0007669"/>
    <property type="project" value="InterPro"/>
</dbReference>
<gene>
    <name evidence="9" type="ORF">SOO65_10250</name>
</gene>
<dbReference type="Pfam" id="PF06738">
    <property type="entry name" value="ThrE"/>
    <property type="match status" value="1"/>
</dbReference>
<evidence type="ECO:0000259" key="7">
    <source>
        <dbReference type="Pfam" id="PF06738"/>
    </source>
</evidence>
<reference evidence="9 10" key="1">
    <citation type="submission" date="2023-11" db="EMBL/GenBank/DDBJ databases">
        <title>Peredibacter starrii A3.12.</title>
        <authorList>
            <person name="Mitchell R.J."/>
        </authorList>
    </citation>
    <scope>NUCLEOTIDE SEQUENCE [LARGE SCALE GENOMIC DNA]</scope>
    <source>
        <strain evidence="9 10">A3.12</strain>
    </source>
</reference>
<evidence type="ECO:0000256" key="2">
    <source>
        <dbReference type="ARBA" id="ARBA00022692"/>
    </source>
</evidence>
<feature type="domain" description="Threonine/Serine exporter ThrE" evidence="8">
    <location>
        <begin position="278"/>
        <end position="394"/>
    </location>
</feature>
<organism evidence="9 10">
    <name type="scientific">Peredibacter starrii</name>
    <dbReference type="NCBI Taxonomy" id="28202"/>
    <lineage>
        <taxon>Bacteria</taxon>
        <taxon>Pseudomonadati</taxon>
        <taxon>Bdellovibrionota</taxon>
        <taxon>Bacteriovoracia</taxon>
        <taxon>Bacteriovoracales</taxon>
        <taxon>Bacteriovoracaceae</taxon>
        <taxon>Peredibacter</taxon>
    </lineage>
</organism>
<feature type="domain" description="Threonine/serine exporter-like N-terminal" evidence="7">
    <location>
        <begin position="12"/>
        <end position="249"/>
    </location>
</feature>
<keyword evidence="2 6" id="KW-0812">Transmembrane</keyword>
<keyword evidence="4 6" id="KW-0472">Membrane</keyword>
<feature type="transmembrane region" description="Helical" evidence="6">
    <location>
        <begin position="227"/>
        <end position="245"/>
    </location>
</feature>
<dbReference type="InterPro" id="IPR051361">
    <property type="entry name" value="ThrE/Ser_Exporter"/>
</dbReference>
<dbReference type="AlphaFoldDB" id="A0AAX4HVV4"/>
<evidence type="ECO:0000313" key="9">
    <source>
        <dbReference type="EMBL" id="WPU67134.1"/>
    </source>
</evidence>
<dbReference type="PANTHER" id="PTHR31082">
    <property type="entry name" value="PHEROMONE-REGULATED MEMBRANE PROTEIN 10"/>
    <property type="match status" value="1"/>
</dbReference>
<feature type="transmembrane region" description="Helical" evidence="6">
    <location>
        <begin position="143"/>
        <end position="159"/>
    </location>
</feature>
<feature type="transmembrane region" description="Helical" evidence="6">
    <location>
        <begin position="191"/>
        <end position="215"/>
    </location>
</feature>
<protein>
    <submittedName>
        <fullName evidence="9">Threonine/serine exporter family protein</fullName>
    </submittedName>
</protein>
<dbReference type="InterPro" id="IPR010619">
    <property type="entry name" value="ThrE-like_N"/>
</dbReference>
<dbReference type="GO" id="GO:0016020">
    <property type="term" value="C:membrane"/>
    <property type="evidence" value="ECO:0007669"/>
    <property type="project" value="UniProtKB-SubCell"/>
</dbReference>
<dbReference type="EMBL" id="CP139487">
    <property type="protein sequence ID" value="WPU67134.1"/>
    <property type="molecule type" value="Genomic_DNA"/>
</dbReference>
<evidence type="ECO:0000256" key="5">
    <source>
        <dbReference type="ARBA" id="ARBA00034125"/>
    </source>
</evidence>
<feature type="transmembrane region" description="Helical" evidence="6">
    <location>
        <begin position="346"/>
        <end position="366"/>
    </location>
</feature>
<dbReference type="KEGG" id="psti:SOO65_10250"/>
<evidence type="ECO:0000256" key="1">
    <source>
        <dbReference type="ARBA" id="ARBA00004141"/>
    </source>
</evidence>
<feature type="transmembrane region" description="Helical" evidence="6">
    <location>
        <begin position="292"/>
        <end position="310"/>
    </location>
</feature>
<name>A0AAX4HVV4_9BACT</name>
<accession>A0AAX4HVV4</accession>
<evidence type="ECO:0000256" key="4">
    <source>
        <dbReference type="ARBA" id="ARBA00023136"/>
    </source>
</evidence>
<feature type="transmembrane region" description="Helical" evidence="6">
    <location>
        <begin position="120"/>
        <end position="137"/>
    </location>
</feature>
<comment type="subcellular location">
    <subcellularLocation>
        <location evidence="1">Membrane</location>
        <topology evidence="1">Multi-pass membrane protein</topology>
    </subcellularLocation>
</comment>
<dbReference type="PANTHER" id="PTHR31082:SF4">
    <property type="entry name" value="PHEROMONE-REGULATED MEMBRANE PROTEIN 10"/>
    <property type="match status" value="1"/>
</dbReference>